<name>A0ACC0X8A6_9ROSI</name>
<evidence type="ECO:0000313" key="1">
    <source>
        <dbReference type="EMBL" id="KAJ0010694.1"/>
    </source>
</evidence>
<protein>
    <submittedName>
        <fullName evidence="1">Uncharacterized protein</fullName>
    </submittedName>
</protein>
<accession>A0ACC0X8A6</accession>
<keyword evidence="2" id="KW-1185">Reference proteome</keyword>
<organism evidence="1 2">
    <name type="scientific">Pistacia integerrima</name>
    <dbReference type="NCBI Taxonomy" id="434235"/>
    <lineage>
        <taxon>Eukaryota</taxon>
        <taxon>Viridiplantae</taxon>
        <taxon>Streptophyta</taxon>
        <taxon>Embryophyta</taxon>
        <taxon>Tracheophyta</taxon>
        <taxon>Spermatophyta</taxon>
        <taxon>Magnoliopsida</taxon>
        <taxon>eudicotyledons</taxon>
        <taxon>Gunneridae</taxon>
        <taxon>Pentapetalae</taxon>
        <taxon>rosids</taxon>
        <taxon>malvids</taxon>
        <taxon>Sapindales</taxon>
        <taxon>Anacardiaceae</taxon>
        <taxon>Pistacia</taxon>
    </lineage>
</organism>
<evidence type="ECO:0000313" key="2">
    <source>
        <dbReference type="Proteomes" id="UP001163603"/>
    </source>
</evidence>
<proteinExistence type="predicted"/>
<reference evidence="2" key="1">
    <citation type="journal article" date="2023" name="G3 (Bethesda)">
        <title>Genome assembly and association tests identify interacting loci associated with vigor, precocity, and sex in interspecific pistachio rootstocks.</title>
        <authorList>
            <person name="Palmer W."/>
            <person name="Jacygrad E."/>
            <person name="Sagayaradj S."/>
            <person name="Cavanaugh K."/>
            <person name="Han R."/>
            <person name="Bertier L."/>
            <person name="Beede B."/>
            <person name="Kafkas S."/>
            <person name="Golino D."/>
            <person name="Preece J."/>
            <person name="Michelmore R."/>
        </authorList>
    </citation>
    <scope>NUCLEOTIDE SEQUENCE [LARGE SCALE GENOMIC DNA]</scope>
</reference>
<sequence>MEKLMYICWDAMAAWQQGNGSNKRLEGAKERLQLVRTNLMEEGNFDEAIKGCHGVFHTDSPIVKPSFDPKARRNHRTSCEKDDECAAFMCEKFISKACSSHLIVEIIEPAVKGTLNVLHSCAKNPSLRHVVLTSSSSTVRARDDFNPKIPLEESSWSSVYLYKKLQA</sequence>
<dbReference type="Proteomes" id="UP001163603">
    <property type="component" value="Chromosome 14"/>
</dbReference>
<gene>
    <name evidence="1" type="ORF">Pint_33953</name>
</gene>
<comment type="caution">
    <text evidence="1">The sequence shown here is derived from an EMBL/GenBank/DDBJ whole genome shotgun (WGS) entry which is preliminary data.</text>
</comment>
<dbReference type="EMBL" id="CM047749">
    <property type="protein sequence ID" value="KAJ0010694.1"/>
    <property type="molecule type" value="Genomic_DNA"/>
</dbReference>